<protein>
    <submittedName>
        <fullName evidence="1">Uncharacterized protein</fullName>
    </submittedName>
</protein>
<dbReference type="Proteomes" id="UP000765509">
    <property type="component" value="Unassembled WGS sequence"/>
</dbReference>
<name>A0A9Q3C8J9_9BASI</name>
<accession>A0A9Q3C8J9</accession>
<dbReference type="EMBL" id="AVOT02005977">
    <property type="protein sequence ID" value="MBW0480451.1"/>
    <property type="molecule type" value="Genomic_DNA"/>
</dbReference>
<sequence length="172" mass="19790">MNSGAILLLRSSRLFQRVFSTFKRPVKECFLVKKSLANSHNPPHVTSSTSLLKNSFHLSTPLKSGFRVKSPFLKANNLNSFKNMSAFRKPVLVTPSDSYLASFISSQIDQDFYKNTHDQSFKEKHAFSKDQLLDQDHDFFLIGIFWTHAPWLCSLTIRCFGNLLRPSRKCRD</sequence>
<evidence type="ECO:0000313" key="2">
    <source>
        <dbReference type="Proteomes" id="UP000765509"/>
    </source>
</evidence>
<evidence type="ECO:0000313" key="1">
    <source>
        <dbReference type="EMBL" id="MBW0480451.1"/>
    </source>
</evidence>
<reference evidence="1" key="1">
    <citation type="submission" date="2021-03" db="EMBL/GenBank/DDBJ databases">
        <title>Draft genome sequence of rust myrtle Austropuccinia psidii MF-1, a brazilian biotype.</title>
        <authorList>
            <person name="Quecine M.C."/>
            <person name="Pachon D.M.R."/>
            <person name="Bonatelli M.L."/>
            <person name="Correr F.H."/>
            <person name="Franceschini L.M."/>
            <person name="Leite T.F."/>
            <person name="Margarido G.R.A."/>
            <person name="Almeida C.A."/>
            <person name="Ferrarezi J.A."/>
            <person name="Labate C.A."/>
        </authorList>
    </citation>
    <scope>NUCLEOTIDE SEQUENCE</scope>
    <source>
        <strain evidence="1">MF-1</strain>
    </source>
</reference>
<organism evidence="1 2">
    <name type="scientific">Austropuccinia psidii MF-1</name>
    <dbReference type="NCBI Taxonomy" id="1389203"/>
    <lineage>
        <taxon>Eukaryota</taxon>
        <taxon>Fungi</taxon>
        <taxon>Dikarya</taxon>
        <taxon>Basidiomycota</taxon>
        <taxon>Pucciniomycotina</taxon>
        <taxon>Pucciniomycetes</taxon>
        <taxon>Pucciniales</taxon>
        <taxon>Sphaerophragmiaceae</taxon>
        <taxon>Austropuccinia</taxon>
    </lineage>
</organism>
<proteinExistence type="predicted"/>
<gene>
    <name evidence="1" type="ORF">O181_020166</name>
</gene>
<keyword evidence="2" id="KW-1185">Reference proteome</keyword>
<dbReference type="AlphaFoldDB" id="A0A9Q3C8J9"/>
<comment type="caution">
    <text evidence="1">The sequence shown here is derived from an EMBL/GenBank/DDBJ whole genome shotgun (WGS) entry which is preliminary data.</text>
</comment>